<comment type="caution">
    <text evidence="1">The sequence shown here is derived from an EMBL/GenBank/DDBJ whole genome shotgun (WGS) entry which is preliminary data.</text>
</comment>
<evidence type="ECO:0000313" key="2">
    <source>
        <dbReference type="Proteomes" id="UP000245202"/>
    </source>
</evidence>
<dbReference type="SUPFAM" id="SSF48230">
    <property type="entry name" value="Chondroitin AC/alginate lyase"/>
    <property type="match status" value="1"/>
</dbReference>
<evidence type="ECO:0000313" key="1">
    <source>
        <dbReference type="EMBL" id="GBG08555.1"/>
    </source>
</evidence>
<organism evidence="1 2">
    <name type="scientific">Paenibacillus agaridevorans</name>
    <dbReference type="NCBI Taxonomy" id="171404"/>
    <lineage>
        <taxon>Bacteria</taxon>
        <taxon>Bacillati</taxon>
        <taxon>Bacillota</taxon>
        <taxon>Bacilli</taxon>
        <taxon>Bacillales</taxon>
        <taxon>Paenibacillaceae</taxon>
        <taxon>Paenibacillus</taxon>
    </lineage>
</organism>
<dbReference type="Gene3D" id="2.70.98.70">
    <property type="match status" value="1"/>
</dbReference>
<reference evidence="1 2" key="1">
    <citation type="submission" date="2017-08" db="EMBL/GenBank/DDBJ databases">
        <title>Substantial Increase in Enzyme Production by Combined Drug-Resistance Mutations in Paenibacillus agaridevorans.</title>
        <authorList>
            <person name="Tanaka Y."/>
            <person name="Funane K."/>
            <person name="Hosaka T."/>
            <person name="Shiwa Y."/>
            <person name="Fujita N."/>
            <person name="Miyazaki T."/>
            <person name="Yoshikawa H."/>
            <person name="Murakami K."/>
            <person name="Kasahara K."/>
            <person name="Inaoka T."/>
            <person name="Hiraga Y."/>
            <person name="Ochi K."/>
        </authorList>
    </citation>
    <scope>NUCLEOTIDE SEQUENCE [LARGE SCALE GENOMIC DNA]</scope>
    <source>
        <strain evidence="1 2">T-3040</strain>
    </source>
</reference>
<protein>
    <recommendedName>
        <fullName evidence="3">Alginate lyase domain-containing protein</fullName>
    </recommendedName>
</protein>
<gene>
    <name evidence="1" type="ORF">PAT3040_03142</name>
</gene>
<accession>A0A2R5ER14</accession>
<dbReference type="InterPro" id="IPR008929">
    <property type="entry name" value="Chondroitin_lyas"/>
</dbReference>
<dbReference type="Gene3D" id="1.50.10.100">
    <property type="entry name" value="Chondroitin AC/alginate lyase"/>
    <property type="match status" value="1"/>
</dbReference>
<dbReference type="EMBL" id="BDQX01000171">
    <property type="protein sequence ID" value="GBG08555.1"/>
    <property type="molecule type" value="Genomic_DNA"/>
</dbReference>
<dbReference type="Proteomes" id="UP000245202">
    <property type="component" value="Unassembled WGS sequence"/>
</dbReference>
<evidence type="ECO:0008006" key="3">
    <source>
        <dbReference type="Google" id="ProtNLM"/>
    </source>
</evidence>
<dbReference type="RefSeq" id="WP_108993493.1">
    <property type="nucleotide sequence ID" value="NZ_BDQX01000171.1"/>
</dbReference>
<sequence length="1136" mass="128397">MNAQIDLLKEWKLSGRPADEKYSLTQKLVISYPAADDAGGWYPIGFERGHHAAQDAMGWHGLILKLYCVDDSTEVSVQANFADHIPVKAGIAIAGAGIHEARVRLEDFEIETAKANIWRFLQSFELQGNAELLTAKLVRGERLYVQADVKGKSGEAGELVSYTISVYNCTDSRQRVSVKQRFEGWESLLAELSPKEFDLAPYASQEVTAVFKMHESVVPGGHESTVLRFIGNGDGTSAAEIELKTMRRLAHPYIYWSKEQWAERKRLIDRHDCFQPGYERLLQDAAAWEVKPPVPVDERDYCYDTQEEHFIMSAAYAYALTGEKHYAEKVAQFFRYFINEENGYPKKKKGCSQSYVQEGHFFQHLAIPYDIIFDAGVLTPGEHQGIEKCFRIYMDILDHHIHGGHISNWLLSEITGAFYCALAIQDMERALRFVFGPGGSIEQLRYGLFNDGWWHECSVSYNTWVSSMYIHTAHALLPFGINIVHTHFPAPFNDEVNSTYNGEDARFRFGMYNKRWGGSSKSYIRIKDMFDATIPFLDYRGVLFGISDSEERKLEGVHFGSTYDLAYFYYKDPEYVPVIKMNNVVDPIFGHAELPDVRSSYGTSNAYSDNVGVAMLRSQTEGREQQDRIQAVLRYGSHGYAHGHFDRTGLLSVMRYGRSFFNPEHVWWGYHHFMYKFYVQNSMTKNMVVVDGKVQVPADSRRTLFYSGNAIQAVAVETTAKWAYPPYGGMIYRDDETLEERCAMNASTLPEAPAGAIYGELSDYTEPVRQKRVMGITDDFIVMFDDVEGEREHQFDCLFQIKGFHALQAESLTKTKHTSQLTDNPMSDAQFITDCHWYEVDGASVASFKTLYGEGEDLRGTRTSYNRPGLLKMDVHAAWPQHTEQFIGRAAEYHGITIPMAYKVEADGEVLSEGAFGAWLLGEGKVDLAIAEGVQTLTLRVKNDPIYTEQKYPLRTKQGLFWGEAYIVTADGKRLTLSDLSPVYNNVDSGFGIGKDYENGRVTIVGNEYPGAIPTSPIDHDQEAVISVNLEGLQAVRFIGLIGADAFPGDEAQRRMTYGIRTQGKVGRFVTIVEPYEGDRVIRSVQALDANTVRVELIDGRLQEIVVNDIESDHSSLFLSEYRNGDLIREELAANS</sequence>
<name>A0A2R5ER14_9BACL</name>
<keyword evidence="2" id="KW-1185">Reference proteome</keyword>
<dbReference type="PANTHER" id="PTHR39210:SF1">
    <property type="entry name" value="HEPARIN-SULFATE LYASE"/>
    <property type="match status" value="1"/>
</dbReference>
<proteinExistence type="predicted"/>
<dbReference type="PANTHER" id="PTHR39210">
    <property type="entry name" value="HEPARIN-SULFATE LYASE"/>
    <property type="match status" value="1"/>
</dbReference>
<dbReference type="AlphaFoldDB" id="A0A2R5ER14"/>